<feature type="domain" description="EF-hand" evidence="4">
    <location>
        <begin position="216"/>
        <end position="251"/>
    </location>
</feature>
<dbReference type="CDD" id="cd00051">
    <property type="entry name" value="EFh"/>
    <property type="match status" value="2"/>
</dbReference>
<reference evidence="5" key="1">
    <citation type="journal article" date="2024" name="Gigascience">
        <title>Chromosome-level genome of the poultry shaft louse Menopon gallinae provides insight into the host-switching and adaptive evolution of parasitic lice.</title>
        <authorList>
            <person name="Xu Y."/>
            <person name="Ma L."/>
            <person name="Liu S."/>
            <person name="Liang Y."/>
            <person name="Liu Q."/>
            <person name="He Z."/>
            <person name="Tian L."/>
            <person name="Duan Y."/>
            <person name="Cai W."/>
            <person name="Li H."/>
            <person name="Song F."/>
        </authorList>
    </citation>
    <scope>NUCLEOTIDE SEQUENCE</scope>
    <source>
        <strain evidence="5">Cailab_2023a</strain>
    </source>
</reference>
<dbReference type="EMBL" id="JARGDH010000005">
    <property type="protein sequence ID" value="KAL0267855.1"/>
    <property type="molecule type" value="Genomic_DNA"/>
</dbReference>
<dbReference type="InterPro" id="IPR011992">
    <property type="entry name" value="EF-hand-dom_pair"/>
</dbReference>
<dbReference type="PROSITE" id="PS50222">
    <property type="entry name" value="EF_HAND_2"/>
    <property type="match status" value="3"/>
</dbReference>
<comment type="caution">
    <text evidence="5">The sequence shown here is derived from an EMBL/GenBank/DDBJ whole genome shotgun (WGS) entry which is preliminary data.</text>
</comment>
<dbReference type="InterPro" id="IPR018247">
    <property type="entry name" value="EF_Hand_1_Ca_BS"/>
</dbReference>
<evidence type="ECO:0000256" key="3">
    <source>
        <dbReference type="ARBA" id="ARBA00022837"/>
    </source>
</evidence>
<feature type="domain" description="EF-hand" evidence="4">
    <location>
        <begin position="261"/>
        <end position="296"/>
    </location>
</feature>
<dbReference type="Gene3D" id="1.10.238.10">
    <property type="entry name" value="EF-hand"/>
    <property type="match status" value="1"/>
</dbReference>
<sequence>MLNPVGGAMFLRSIGMFLQGGRRGSKPQAHSLIHQELRGKQERASAKPQSGLVSIVDRLEGQNYLLEEGQLLSKKKSQKDKKKTKSGMSEEKINTAQLLNKLNPKMVENLKKRTHFTRLEIESLCKIYKKLLMSAANNTSKIAASAIINPAEIPAAAARVEGLDRVIFRELIHNTFDLVTEEVLIDRIFCAFDRNNDGVVKLDNWICGLSVFLRGTPEEKTSFCFLVYDLNGDGFITREEMVHLLRNCLVKSPQDEDPEEGVRDLVELAMRKLDRDKDGKISYQDFSEAVTEEPLLLEAFGQCLPTEYACQTFISTLHC</sequence>
<dbReference type="InterPro" id="IPR002048">
    <property type="entry name" value="EF_hand_dom"/>
</dbReference>
<dbReference type="Pfam" id="PF13499">
    <property type="entry name" value="EF-hand_7"/>
    <property type="match status" value="1"/>
</dbReference>
<dbReference type="PROSITE" id="PS00018">
    <property type="entry name" value="EF_HAND_1"/>
    <property type="match status" value="2"/>
</dbReference>
<dbReference type="AlphaFoldDB" id="A0AAW2HDN8"/>
<dbReference type="PANTHER" id="PTHR23055">
    <property type="entry name" value="CALCIUM BINDING PROTEINS"/>
    <property type="match status" value="1"/>
</dbReference>
<proteinExistence type="predicted"/>
<dbReference type="GO" id="GO:0005509">
    <property type="term" value="F:calcium ion binding"/>
    <property type="evidence" value="ECO:0007669"/>
    <property type="project" value="InterPro"/>
</dbReference>
<gene>
    <name evidence="5" type="ORF">PYX00_010006</name>
</gene>
<evidence type="ECO:0000256" key="1">
    <source>
        <dbReference type="ARBA" id="ARBA00022723"/>
    </source>
</evidence>
<evidence type="ECO:0000313" key="5">
    <source>
        <dbReference type="EMBL" id="KAL0267855.1"/>
    </source>
</evidence>
<dbReference type="PANTHER" id="PTHR23055:SF60">
    <property type="entry name" value="CALAXIN"/>
    <property type="match status" value="1"/>
</dbReference>
<protein>
    <recommendedName>
        <fullName evidence="4">EF-hand domain-containing protein</fullName>
    </recommendedName>
</protein>
<keyword evidence="3" id="KW-0106">Calcium</keyword>
<keyword evidence="1" id="KW-0479">Metal-binding</keyword>
<evidence type="ECO:0000256" key="2">
    <source>
        <dbReference type="ARBA" id="ARBA00022737"/>
    </source>
</evidence>
<accession>A0AAW2HDN8</accession>
<dbReference type="InterPro" id="IPR028846">
    <property type="entry name" value="Recoverin"/>
</dbReference>
<dbReference type="SMART" id="SM00054">
    <property type="entry name" value="EFh"/>
    <property type="match status" value="3"/>
</dbReference>
<evidence type="ECO:0000259" key="4">
    <source>
        <dbReference type="PROSITE" id="PS50222"/>
    </source>
</evidence>
<organism evidence="5">
    <name type="scientific">Menopon gallinae</name>
    <name type="common">poultry shaft louse</name>
    <dbReference type="NCBI Taxonomy" id="328185"/>
    <lineage>
        <taxon>Eukaryota</taxon>
        <taxon>Metazoa</taxon>
        <taxon>Ecdysozoa</taxon>
        <taxon>Arthropoda</taxon>
        <taxon>Hexapoda</taxon>
        <taxon>Insecta</taxon>
        <taxon>Pterygota</taxon>
        <taxon>Neoptera</taxon>
        <taxon>Paraneoptera</taxon>
        <taxon>Psocodea</taxon>
        <taxon>Troctomorpha</taxon>
        <taxon>Phthiraptera</taxon>
        <taxon>Amblycera</taxon>
        <taxon>Menoponidae</taxon>
        <taxon>Menopon</taxon>
    </lineage>
</organism>
<feature type="domain" description="EF-hand" evidence="4">
    <location>
        <begin position="180"/>
        <end position="215"/>
    </location>
</feature>
<keyword evidence="2" id="KW-0677">Repeat</keyword>
<dbReference type="SUPFAM" id="SSF47473">
    <property type="entry name" value="EF-hand"/>
    <property type="match status" value="1"/>
</dbReference>
<name>A0AAW2HDN8_9NEOP</name>